<dbReference type="OrthoDB" id="2205812at2759"/>
<feature type="non-terminal residue" evidence="1">
    <location>
        <position position="124"/>
    </location>
</feature>
<reference evidence="2" key="2">
    <citation type="submission" date="2015-01" db="EMBL/GenBank/DDBJ databases">
        <title>Evolutionary Origins and Diversification of the Mycorrhizal Mutualists.</title>
        <authorList>
            <consortium name="DOE Joint Genome Institute"/>
            <consortium name="Mycorrhizal Genomics Consortium"/>
            <person name="Kohler A."/>
            <person name="Kuo A."/>
            <person name="Nagy L.G."/>
            <person name="Floudas D."/>
            <person name="Copeland A."/>
            <person name="Barry K.W."/>
            <person name="Cichocki N."/>
            <person name="Veneault-Fourrey C."/>
            <person name="LaButti K."/>
            <person name="Lindquist E.A."/>
            <person name="Lipzen A."/>
            <person name="Lundell T."/>
            <person name="Morin E."/>
            <person name="Murat C."/>
            <person name="Riley R."/>
            <person name="Ohm R."/>
            <person name="Sun H."/>
            <person name="Tunlid A."/>
            <person name="Henrissat B."/>
            <person name="Grigoriev I.V."/>
            <person name="Hibbett D.S."/>
            <person name="Martin F."/>
        </authorList>
    </citation>
    <scope>NUCLEOTIDE SEQUENCE [LARGE SCALE GENOMIC DNA]</scope>
    <source>
        <strain evidence="2">MUT 4182</strain>
    </source>
</reference>
<gene>
    <name evidence="1" type="ORF">M407DRAFT_40823</name>
</gene>
<dbReference type="EMBL" id="KN824196">
    <property type="protein sequence ID" value="KIO15339.1"/>
    <property type="molecule type" value="Genomic_DNA"/>
</dbReference>
<reference evidence="1 2" key="1">
    <citation type="submission" date="2014-04" db="EMBL/GenBank/DDBJ databases">
        <authorList>
            <consortium name="DOE Joint Genome Institute"/>
            <person name="Kuo A."/>
            <person name="Girlanda M."/>
            <person name="Perotto S."/>
            <person name="Kohler A."/>
            <person name="Nagy L.G."/>
            <person name="Floudas D."/>
            <person name="Copeland A."/>
            <person name="Barry K.W."/>
            <person name="Cichocki N."/>
            <person name="Veneault-Fourrey C."/>
            <person name="LaButti K."/>
            <person name="Lindquist E.A."/>
            <person name="Lipzen A."/>
            <person name="Lundell T."/>
            <person name="Morin E."/>
            <person name="Murat C."/>
            <person name="Sun H."/>
            <person name="Tunlid A."/>
            <person name="Henrissat B."/>
            <person name="Grigoriev I.V."/>
            <person name="Hibbett D.S."/>
            <person name="Martin F."/>
            <person name="Nordberg H.P."/>
            <person name="Cantor M.N."/>
            <person name="Hua S.X."/>
        </authorList>
    </citation>
    <scope>NUCLEOTIDE SEQUENCE [LARGE SCALE GENOMIC DNA]</scope>
    <source>
        <strain evidence="1 2">MUT 4182</strain>
    </source>
</reference>
<evidence type="ECO:0000313" key="2">
    <source>
        <dbReference type="Proteomes" id="UP000054248"/>
    </source>
</evidence>
<dbReference type="AlphaFoldDB" id="A0A0C3Q0C8"/>
<feature type="non-terminal residue" evidence="1">
    <location>
        <position position="1"/>
    </location>
</feature>
<name>A0A0C3Q0C8_9AGAM</name>
<accession>A0A0C3Q0C8</accession>
<evidence type="ECO:0000313" key="1">
    <source>
        <dbReference type="EMBL" id="KIO15339.1"/>
    </source>
</evidence>
<proteinExistence type="predicted"/>
<protein>
    <submittedName>
        <fullName evidence="1">Uncharacterized protein</fullName>
    </submittedName>
</protein>
<dbReference type="Proteomes" id="UP000054248">
    <property type="component" value="Unassembled WGS sequence"/>
</dbReference>
<dbReference type="HOGENOM" id="CLU_077575_1_0_1"/>
<dbReference type="STRING" id="1051891.A0A0C3Q0C8"/>
<organism evidence="1 2">
    <name type="scientific">Tulasnella calospora MUT 4182</name>
    <dbReference type="NCBI Taxonomy" id="1051891"/>
    <lineage>
        <taxon>Eukaryota</taxon>
        <taxon>Fungi</taxon>
        <taxon>Dikarya</taxon>
        <taxon>Basidiomycota</taxon>
        <taxon>Agaricomycotina</taxon>
        <taxon>Agaricomycetes</taxon>
        <taxon>Cantharellales</taxon>
        <taxon>Tulasnellaceae</taxon>
        <taxon>Tulasnella</taxon>
    </lineage>
</organism>
<keyword evidence="2" id="KW-1185">Reference proteome</keyword>
<sequence>KTEVLPLGPISHRRGVVESRDLSGQPTVPENKLEDGVKIQSDGEAMRILGGWVGNKVDAETLWTPILQRMNKAASSWSKTGITFKGRKIVASTLILSRAQYMLTTNDPPDTVVKEVNRVIKKFM</sequence>